<keyword evidence="2" id="KW-1185">Reference proteome</keyword>
<accession>A0ACC2PTW4</accession>
<proteinExistence type="predicted"/>
<protein>
    <submittedName>
        <fullName evidence="1">Uncharacterized protein</fullName>
    </submittedName>
</protein>
<comment type="caution">
    <text evidence="1">The sequence shown here is derived from an EMBL/GenBank/DDBJ whole genome shotgun (WGS) entry which is preliminary data.</text>
</comment>
<dbReference type="Proteomes" id="UP001239111">
    <property type="component" value="Chromosome 1"/>
</dbReference>
<sequence length="203" mass="21419">MLNTSVESSRSTHSVGGNSLLPVTPPNTSSLLSESPYSFQEPHVAPALQVSTTSTSVNSAVTCAKPTQRARYELLTSPSSNPNRTLVAYAVDVDEELSELFEDDFSYAPSPNGSAVTSHVVKPKVISNVLVTSSPGSGDSQGGVSHELPMIHTPNSVQSQHSFDVHGDESLMAETSTPEPPSDASVGVWKNLSEVFGYAPPSY</sequence>
<gene>
    <name evidence="1" type="ORF">QAD02_021023</name>
</gene>
<reference evidence="1" key="1">
    <citation type="submission" date="2023-04" db="EMBL/GenBank/DDBJ databases">
        <title>A chromosome-level genome assembly of the parasitoid wasp Eretmocerus hayati.</title>
        <authorList>
            <person name="Zhong Y."/>
            <person name="Liu S."/>
            <person name="Liu Y."/>
        </authorList>
    </citation>
    <scope>NUCLEOTIDE SEQUENCE</scope>
    <source>
        <strain evidence="1">ZJU_SS_LIU_2023</strain>
    </source>
</reference>
<evidence type="ECO:0000313" key="1">
    <source>
        <dbReference type="EMBL" id="KAJ8685230.1"/>
    </source>
</evidence>
<organism evidence="1 2">
    <name type="scientific">Eretmocerus hayati</name>
    <dbReference type="NCBI Taxonomy" id="131215"/>
    <lineage>
        <taxon>Eukaryota</taxon>
        <taxon>Metazoa</taxon>
        <taxon>Ecdysozoa</taxon>
        <taxon>Arthropoda</taxon>
        <taxon>Hexapoda</taxon>
        <taxon>Insecta</taxon>
        <taxon>Pterygota</taxon>
        <taxon>Neoptera</taxon>
        <taxon>Endopterygota</taxon>
        <taxon>Hymenoptera</taxon>
        <taxon>Apocrita</taxon>
        <taxon>Proctotrupomorpha</taxon>
        <taxon>Chalcidoidea</taxon>
        <taxon>Aphelinidae</taxon>
        <taxon>Aphelininae</taxon>
        <taxon>Eretmocerus</taxon>
    </lineage>
</organism>
<dbReference type="EMBL" id="CM056741">
    <property type="protein sequence ID" value="KAJ8685230.1"/>
    <property type="molecule type" value="Genomic_DNA"/>
</dbReference>
<evidence type="ECO:0000313" key="2">
    <source>
        <dbReference type="Proteomes" id="UP001239111"/>
    </source>
</evidence>
<name>A0ACC2PTW4_9HYME</name>